<feature type="binding site" evidence="1">
    <location>
        <position position="109"/>
    </location>
    <ligand>
        <name>Mg(2+)</name>
        <dbReference type="ChEBI" id="CHEBI:18420"/>
    </ligand>
</feature>
<dbReference type="PIRSF" id="PIRSF006755">
    <property type="entry name" value="DTB_synth"/>
    <property type="match status" value="1"/>
</dbReference>
<comment type="similarity">
    <text evidence="1">Belongs to the dethiobiotin synthetase family.</text>
</comment>
<keyword evidence="1" id="KW-0547">Nucleotide-binding</keyword>
<name>A0ABN1GVS3_9ACTN</name>
<gene>
    <name evidence="1 2" type="primary">bioD</name>
    <name evidence="2" type="ORF">GCM10009547_24740</name>
</gene>
<feature type="binding site" evidence="1">
    <location>
        <position position="50"/>
    </location>
    <ligand>
        <name>Mg(2+)</name>
        <dbReference type="ChEBI" id="CHEBI:18420"/>
    </ligand>
</feature>
<dbReference type="NCBIfam" id="TIGR00347">
    <property type="entry name" value="bioD"/>
    <property type="match status" value="1"/>
</dbReference>
<feature type="active site" evidence="1">
    <location>
        <position position="37"/>
    </location>
</feature>
<comment type="subcellular location">
    <subcellularLocation>
        <location evidence="1">Cytoplasm</location>
    </subcellularLocation>
</comment>
<dbReference type="InterPro" id="IPR004472">
    <property type="entry name" value="DTB_synth_BioD"/>
</dbReference>
<dbReference type="InterPro" id="IPR027417">
    <property type="entry name" value="P-loop_NTPase"/>
</dbReference>
<comment type="subunit">
    <text evidence="1">Homodimer.</text>
</comment>
<keyword evidence="3" id="KW-1185">Reference proteome</keyword>
<dbReference type="Proteomes" id="UP001500957">
    <property type="component" value="Unassembled WGS sequence"/>
</dbReference>
<feature type="binding site" evidence="1">
    <location>
        <position position="50"/>
    </location>
    <ligand>
        <name>ATP</name>
        <dbReference type="ChEBI" id="CHEBI:30616"/>
    </ligand>
</feature>
<comment type="function">
    <text evidence="1">Catalyzes a mechanistically unusual reaction, the ATP-dependent insertion of CO2 between the N7 and N8 nitrogen atoms of 7,8-diaminopelargonic acid (DAPA, also called 7,8-diammoniononanoate) to form a ureido ring.</text>
</comment>
<dbReference type="PANTHER" id="PTHR43210">
    <property type="entry name" value="DETHIOBIOTIN SYNTHETASE"/>
    <property type="match status" value="1"/>
</dbReference>
<feature type="binding site" evidence="1">
    <location>
        <position position="16"/>
    </location>
    <ligand>
        <name>Mg(2+)</name>
        <dbReference type="ChEBI" id="CHEBI:18420"/>
    </ligand>
</feature>
<keyword evidence="1" id="KW-0963">Cytoplasm</keyword>
<keyword evidence="1" id="KW-0067">ATP-binding</keyword>
<protein>
    <recommendedName>
        <fullName evidence="1">ATP-dependent dethiobiotin synthetase BioD</fullName>
        <ecNumber evidence="1">6.3.3.3</ecNumber>
    </recommendedName>
    <alternativeName>
        <fullName evidence="1">DTB synthetase</fullName>
        <shortName evidence="1">DTBS</shortName>
    </alternativeName>
    <alternativeName>
        <fullName evidence="1">Dethiobiotin synthase</fullName>
    </alternativeName>
</protein>
<feature type="binding site" evidence="1">
    <location>
        <position position="201"/>
    </location>
    <ligand>
        <name>ATP</name>
        <dbReference type="ChEBI" id="CHEBI:30616"/>
    </ligand>
</feature>
<sequence>MSALIVTGTGTGVGKTVVTAALAALAADRGVPVAVVKPAQTGVGFGEPGDLSEIERLSGVTDTHEFARFLRPLSPAAAARQAGKPPLDLTAVAEEIRELRGTRRLVLVEGAGGLLVRFDPDGRTIADLARMLDAPVLLVAEPGLGTLNHTALTLEAMAHRGLDLAGLVLGSWPAEPGLAHRTNLMDLETLAARPLAGALPENAGSLGRAAFLAAAKAGLSPQFGGTFDAAGFKAKHLSTLHR</sequence>
<keyword evidence="1" id="KW-0460">Magnesium</keyword>
<accession>A0ABN1GVS3</accession>
<dbReference type="Pfam" id="PF13500">
    <property type="entry name" value="AAA_26"/>
    <property type="match status" value="1"/>
</dbReference>
<dbReference type="SUPFAM" id="SSF52540">
    <property type="entry name" value="P-loop containing nucleoside triphosphate hydrolases"/>
    <property type="match status" value="1"/>
</dbReference>
<comment type="cofactor">
    <cofactor evidence="1">
        <name>Mg(2+)</name>
        <dbReference type="ChEBI" id="CHEBI:18420"/>
    </cofactor>
</comment>
<evidence type="ECO:0000256" key="1">
    <source>
        <dbReference type="HAMAP-Rule" id="MF_00336"/>
    </source>
</evidence>
<dbReference type="EMBL" id="BAAAHE010000019">
    <property type="protein sequence ID" value="GAA0621155.1"/>
    <property type="molecule type" value="Genomic_DNA"/>
</dbReference>
<dbReference type="HAMAP" id="MF_00336">
    <property type="entry name" value="BioD"/>
    <property type="match status" value="1"/>
</dbReference>
<dbReference type="CDD" id="cd03109">
    <property type="entry name" value="DTBS"/>
    <property type="match status" value="1"/>
</dbReference>
<evidence type="ECO:0000313" key="2">
    <source>
        <dbReference type="EMBL" id="GAA0621155.1"/>
    </source>
</evidence>
<comment type="caution">
    <text evidence="2">The sequence shown here is derived from an EMBL/GenBank/DDBJ whole genome shotgun (WGS) entry which is preliminary data.</text>
</comment>
<keyword evidence="1" id="KW-0093">Biotin biosynthesis</keyword>
<evidence type="ECO:0000313" key="3">
    <source>
        <dbReference type="Proteomes" id="UP001500957"/>
    </source>
</evidence>
<dbReference type="Gene3D" id="3.40.50.300">
    <property type="entry name" value="P-loop containing nucleotide triphosphate hydrolases"/>
    <property type="match status" value="1"/>
</dbReference>
<dbReference type="EC" id="6.3.3.3" evidence="1"/>
<organism evidence="2 3">
    <name type="scientific">Sporichthya brevicatena</name>
    <dbReference type="NCBI Taxonomy" id="171442"/>
    <lineage>
        <taxon>Bacteria</taxon>
        <taxon>Bacillati</taxon>
        <taxon>Actinomycetota</taxon>
        <taxon>Actinomycetes</taxon>
        <taxon>Sporichthyales</taxon>
        <taxon>Sporichthyaceae</taxon>
        <taxon>Sporichthya</taxon>
    </lineage>
</organism>
<reference evidence="2 3" key="1">
    <citation type="journal article" date="2019" name="Int. J. Syst. Evol. Microbiol.">
        <title>The Global Catalogue of Microorganisms (GCM) 10K type strain sequencing project: providing services to taxonomists for standard genome sequencing and annotation.</title>
        <authorList>
            <consortium name="The Broad Institute Genomics Platform"/>
            <consortium name="The Broad Institute Genome Sequencing Center for Infectious Disease"/>
            <person name="Wu L."/>
            <person name="Ma J."/>
        </authorList>
    </citation>
    <scope>NUCLEOTIDE SEQUENCE [LARGE SCALE GENOMIC DNA]</scope>
    <source>
        <strain evidence="2 3">JCM 10671</strain>
    </source>
</reference>
<comment type="caution">
    <text evidence="1">Lacks conserved residue(s) required for the propagation of feature annotation.</text>
</comment>
<dbReference type="RefSeq" id="WP_344605110.1">
    <property type="nucleotide sequence ID" value="NZ_BAAAHE010000019.1"/>
</dbReference>
<proteinExistence type="inferred from homology"/>
<feature type="binding site" evidence="1">
    <location>
        <begin position="12"/>
        <end position="17"/>
    </location>
    <ligand>
        <name>ATP</name>
        <dbReference type="ChEBI" id="CHEBI:30616"/>
    </ligand>
</feature>
<feature type="binding site" evidence="1">
    <location>
        <position position="41"/>
    </location>
    <ligand>
        <name>substrate</name>
    </ligand>
</feature>
<feature type="binding site" evidence="1">
    <location>
        <begin position="170"/>
        <end position="171"/>
    </location>
    <ligand>
        <name>ATP</name>
        <dbReference type="ChEBI" id="CHEBI:30616"/>
    </ligand>
</feature>
<comment type="catalytic activity">
    <reaction evidence="1">
        <text>(7R,8S)-7,8-diammoniononanoate + CO2 + ATP = (4R,5S)-dethiobiotin + ADP + phosphate + 3 H(+)</text>
        <dbReference type="Rhea" id="RHEA:15805"/>
        <dbReference type="ChEBI" id="CHEBI:15378"/>
        <dbReference type="ChEBI" id="CHEBI:16526"/>
        <dbReference type="ChEBI" id="CHEBI:30616"/>
        <dbReference type="ChEBI" id="CHEBI:43474"/>
        <dbReference type="ChEBI" id="CHEBI:149469"/>
        <dbReference type="ChEBI" id="CHEBI:149473"/>
        <dbReference type="ChEBI" id="CHEBI:456216"/>
        <dbReference type="EC" id="6.3.3.3"/>
    </reaction>
</comment>
<feature type="binding site" evidence="1">
    <location>
        <begin position="109"/>
        <end position="112"/>
    </location>
    <ligand>
        <name>ATP</name>
        <dbReference type="ChEBI" id="CHEBI:30616"/>
    </ligand>
</feature>
<keyword evidence="1" id="KW-0479">Metal-binding</keyword>
<comment type="pathway">
    <text evidence="1">Cofactor biosynthesis; biotin biosynthesis; biotin from 7,8-diaminononanoate: step 1/2.</text>
</comment>
<dbReference type="PANTHER" id="PTHR43210:SF5">
    <property type="entry name" value="DETHIOBIOTIN SYNTHETASE"/>
    <property type="match status" value="1"/>
</dbReference>
<keyword evidence="1" id="KW-0436">Ligase</keyword>